<dbReference type="SUPFAM" id="SSF51338">
    <property type="entry name" value="Composite domain of metallo-dependent hydrolases"/>
    <property type="match status" value="1"/>
</dbReference>
<evidence type="ECO:0000259" key="1">
    <source>
        <dbReference type="Pfam" id="PF01979"/>
    </source>
</evidence>
<evidence type="ECO:0000313" key="3">
    <source>
        <dbReference type="Proteomes" id="UP000030651"/>
    </source>
</evidence>
<gene>
    <name evidence="2" type="ORF">PFICI_12272</name>
</gene>
<sequence length="441" mass="48191">MSNRNTFILENVRIFTGDEFIDNGYVYVKDGTIEEVKAGSSPDRIQLHAPIRSYSGYSVIPGLIDSHIHALSGNMASIEQSLRFGVTTVCDMHNNPDDNERLKKLAAGPEYKSLYADFKCAGLGALIPGGWPIPVIKKKFSHSGKSDSDLAEYTASWPNLSVPEDAVPFVEQQVKQNGASYIKMFHEVGDTVGMNLPLPSPDLQKAVVDAAHQLGVVAVGHALSYQGTMVLLRAGVDGLTHIFCDEPPSDDYIALMKETGAHCNPTLGLVASQTDEGRELFEWFMEDPLSERLLMSRAAYRPHGLASSQKPKSSIKHARANTRALYKAGVPILAGTDASGTGVGLPYGLGLHMELYALIHHAGLSVADALRSATSIPADRFKFHDRGRIEKGKKADLVLIKTDVAEFLEDRQNRLMPLAAVFRNGTVAAPYERFWNWGTRT</sequence>
<dbReference type="InterPro" id="IPR011059">
    <property type="entry name" value="Metal-dep_hydrolase_composite"/>
</dbReference>
<accession>W3WN94</accession>
<dbReference type="KEGG" id="pfy:PFICI_12272"/>
<dbReference type="HOGENOM" id="CLU_023620_6_0_1"/>
<feature type="domain" description="Amidohydrolase-related" evidence="1">
    <location>
        <begin position="59"/>
        <end position="416"/>
    </location>
</feature>
<dbReference type="eggNOG" id="ENOG502QV1J">
    <property type="taxonomic scope" value="Eukaryota"/>
</dbReference>
<dbReference type="Proteomes" id="UP000030651">
    <property type="component" value="Unassembled WGS sequence"/>
</dbReference>
<dbReference type="PANTHER" id="PTHR43135:SF3">
    <property type="entry name" value="ALPHA-D-RIBOSE 1-METHYLPHOSPHONATE 5-TRIPHOSPHATE DIPHOSPHATASE"/>
    <property type="match status" value="1"/>
</dbReference>
<organism evidence="2 3">
    <name type="scientific">Pestalotiopsis fici (strain W106-1 / CGMCC3.15140)</name>
    <dbReference type="NCBI Taxonomy" id="1229662"/>
    <lineage>
        <taxon>Eukaryota</taxon>
        <taxon>Fungi</taxon>
        <taxon>Dikarya</taxon>
        <taxon>Ascomycota</taxon>
        <taxon>Pezizomycotina</taxon>
        <taxon>Sordariomycetes</taxon>
        <taxon>Xylariomycetidae</taxon>
        <taxon>Amphisphaeriales</taxon>
        <taxon>Sporocadaceae</taxon>
        <taxon>Pestalotiopsis</taxon>
    </lineage>
</organism>
<dbReference type="Gene3D" id="2.30.40.10">
    <property type="entry name" value="Urease, subunit C, domain 1"/>
    <property type="match status" value="1"/>
</dbReference>
<dbReference type="AlphaFoldDB" id="W3WN94"/>
<dbReference type="InterPro" id="IPR051781">
    <property type="entry name" value="Metallo-dep_Hydrolase"/>
</dbReference>
<dbReference type="Pfam" id="PF01979">
    <property type="entry name" value="Amidohydro_1"/>
    <property type="match status" value="1"/>
</dbReference>
<dbReference type="GeneID" id="19277285"/>
<dbReference type="GO" id="GO:0016810">
    <property type="term" value="F:hydrolase activity, acting on carbon-nitrogen (but not peptide) bonds"/>
    <property type="evidence" value="ECO:0007669"/>
    <property type="project" value="InterPro"/>
</dbReference>
<evidence type="ECO:0000313" key="2">
    <source>
        <dbReference type="EMBL" id="ETS75328.1"/>
    </source>
</evidence>
<name>W3WN94_PESFW</name>
<dbReference type="STRING" id="1229662.W3WN94"/>
<dbReference type="SUPFAM" id="SSF51556">
    <property type="entry name" value="Metallo-dependent hydrolases"/>
    <property type="match status" value="1"/>
</dbReference>
<dbReference type="RefSeq" id="XP_007839044.1">
    <property type="nucleotide sequence ID" value="XM_007840853.1"/>
</dbReference>
<protein>
    <recommendedName>
        <fullName evidence="1">Amidohydrolase-related domain-containing protein</fullName>
    </recommendedName>
</protein>
<dbReference type="OrthoDB" id="194468at2759"/>
<dbReference type="Gene3D" id="3.30.110.90">
    <property type="entry name" value="Amidohydrolase"/>
    <property type="match status" value="1"/>
</dbReference>
<dbReference type="InParanoid" id="W3WN94"/>
<dbReference type="OMA" id="VTTVCDM"/>
<reference evidence="3" key="1">
    <citation type="journal article" date="2015" name="BMC Genomics">
        <title>Genomic and transcriptomic analysis of the endophytic fungus Pestalotiopsis fici reveals its lifestyle and high potential for synthesis of natural products.</title>
        <authorList>
            <person name="Wang X."/>
            <person name="Zhang X."/>
            <person name="Liu L."/>
            <person name="Xiang M."/>
            <person name="Wang W."/>
            <person name="Sun X."/>
            <person name="Che Y."/>
            <person name="Guo L."/>
            <person name="Liu G."/>
            <person name="Guo L."/>
            <person name="Wang C."/>
            <person name="Yin W.B."/>
            <person name="Stadler M."/>
            <person name="Zhang X."/>
            <person name="Liu X."/>
        </authorList>
    </citation>
    <scope>NUCLEOTIDE SEQUENCE [LARGE SCALE GENOMIC DNA]</scope>
    <source>
        <strain evidence="3">W106-1 / CGMCC3.15140</strain>
    </source>
</reference>
<keyword evidence="3" id="KW-1185">Reference proteome</keyword>
<dbReference type="InterPro" id="IPR032466">
    <property type="entry name" value="Metal_Hydrolase"/>
</dbReference>
<dbReference type="Gene3D" id="1.20.58.520">
    <property type="entry name" value="Amidohydrolase"/>
    <property type="match status" value="1"/>
</dbReference>
<dbReference type="InterPro" id="IPR006680">
    <property type="entry name" value="Amidohydro-rel"/>
</dbReference>
<dbReference type="EMBL" id="KI912118">
    <property type="protein sequence ID" value="ETS75328.1"/>
    <property type="molecule type" value="Genomic_DNA"/>
</dbReference>
<dbReference type="Gene3D" id="3.40.50.10910">
    <property type="entry name" value="Amidohydrolase"/>
    <property type="match status" value="1"/>
</dbReference>
<proteinExistence type="predicted"/>
<dbReference type="PANTHER" id="PTHR43135">
    <property type="entry name" value="ALPHA-D-RIBOSE 1-METHYLPHOSPHONATE 5-TRIPHOSPHATE DIPHOSPHATASE"/>
    <property type="match status" value="1"/>
</dbReference>